<protein>
    <submittedName>
        <fullName evidence="1">Uncharacterized protein</fullName>
    </submittedName>
</protein>
<name>A0A1H5YFY3_9BACT</name>
<dbReference type="EMBL" id="FNVR01000019">
    <property type="protein sequence ID" value="SEG22981.1"/>
    <property type="molecule type" value="Genomic_DNA"/>
</dbReference>
<proteinExistence type="predicted"/>
<dbReference type="Proteomes" id="UP000236736">
    <property type="component" value="Unassembled WGS sequence"/>
</dbReference>
<dbReference type="AlphaFoldDB" id="A0A1H5YFY3"/>
<dbReference type="Pfam" id="PF13970">
    <property type="entry name" value="DUF4221"/>
    <property type="match status" value="1"/>
</dbReference>
<accession>A0A1H5YFY3</accession>
<dbReference type="RefSeq" id="WP_103925612.1">
    <property type="nucleotide sequence ID" value="NZ_FNVR01000019.1"/>
</dbReference>
<evidence type="ECO:0000313" key="2">
    <source>
        <dbReference type="Proteomes" id="UP000236736"/>
    </source>
</evidence>
<dbReference type="InterPro" id="IPR025316">
    <property type="entry name" value="DUF4221"/>
</dbReference>
<reference evidence="2" key="1">
    <citation type="submission" date="2016-10" db="EMBL/GenBank/DDBJ databases">
        <authorList>
            <person name="Varghese N."/>
            <person name="Submissions S."/>
        </authorList>
    </citation>
    <scope>NUCLEOTIDE SEQUENCE [LARGE SCALE GENOMIC DNA]</scope>
    <source>
        <strain evidence="2">DSM 17298</strain>
    </source>
</reference>
<evidence type="ECO:0000313" key="1">
    <source>
        <dbReference type="EMBL" id="SEG22981.1"/>
    </source>
</evidence>
<keyword evidence="2" id="KW-1185">Reference proteome</keyword>
<organism evidence="1 2">
    <name type="scientific">Algoriphagus boritolerans DSM 17298 = JCM 18970</name>
    <dbReference type="NCBI Taxonomy" id="1120964"/>
    <lineage>
        <taxon>Bacteria</taxon>
        <taxon>Pseudomonadati</taxon>
        <taxon>Bacteroidota</taxon>
        <taxon>Cytophagia</taxon>
        <taxon>Cytophagales</taxon>
        <taxon>Cyclobacteriaceae</taxon>
        <taxon>Algoriphagus</taxon>
    </lineage>
</organism>
<dbReference type="STRING" id="1120964.GCA_001313265_03358"/>
<gene>
    <name evidence="1" type="ORF">SAMN03080598_02977</name>
</gene>
<sequence>MSDEASTYFIFNLEKRYLYTLDLKSRKLLSTLKMPSEGTDGIGDWLIDFQRLDDQNFIAQGDNAFYFFNQEGKLMDKIRVDHLFYFNPEMAKKFSNIGFLYKGEQFYFTTGEIGAIESQVLSYNPKSDSFLLREIPFVDLIKNSSIISMVKSFTFSSSPSFVINDFPGGFPIVNRS</sequence>